<protein>
    <recommendedName>
        <fullName evidence="2">Plasmid-related protein</fullName>
    </recommendedName>
</protein>
<reference evidence="1" key="1">
    <citation type="journal article" date="2014" name="PLoS ONE">
        <title>Worldwide Occurrence of Integrative Conjugative Element Encoding Multidrug Resistance Determinants in Epidemic Vibrio cholerae O1.</title>
        <authorList>
            <person name="Marin M.A."/>
            <person name="Fonseca E.L."/>
            <person name="Andrade B.N."/>
            <person name="Cabral A.C."/>
            <person name="Vicente A.C."/>
        </authorList>
    </citation>
    <scope>NUCLEOTIDE SEQUENCE</scope>
    <source>
        <strain evidence="1">VC833</strain>
    </source>
</reference>
<organism evidence="1">
    <name type="scientific">Vibrio cholerae VC833</name>
    <dbReference type="NCBI Taxonomy" id="1306408"/>
    <lineage>
        <taxon>Bacteria</taxon>
        <taxon>Pseudomonadati</taxon>
        <taxon>Pseudomonadota</taxon>
        <taxon>Gammaproteobacteria</taxon>
        <taxon>Vibrionales</taxon>
        <taxon>Vibrionaceae</taxon>
        <taxon>Vibrio</taxon>
    </lineage>
</organism>
<dbReference type="AlphaFoldDB" id="A0A096XHJ9"/>
<sequence length="195" mass="22474">MQITKIISSATVERLKQKARKLKREKPITHTQALDEVAVSAGFNHWHQVVQANDLLKPSEVALSSGCVMAFDVKDGMDVDTSDGVLIEDHFLEMLTEKQLFEIYANSPDEEDEQNRPLKETLSDSELHEYFRDDCSFMYFRLAESHANKPLKEVLALIRQYSFWMPQYIWLQGHLIDTYHLPAEDENGNAVGVRF</sequence>
<name>A0A096XHJ9_VIBCL</name>
<gene>
    <name evidence="1" type="ORF">K531_00200</name>
</gene>
<accession>A0A096XHJ9</accession>
<evidence type="ECO:0008006" key="2">
    <source>
        <dbReference type="Google" id="ProtNLM"/>
    </source>
</evidence>
<evidence type="ECO:0000313" key="1">
    <source>
        <dbReference type="EMBL" id="AHM25178.1"/>
    </source>
</evidence>
<proteinExistence type="predicted"/>
<dbReference type="EMBL" id="KC886258">
    <property type="protein sequence ID" value="AHM25178.1"/>
    <property type="molecule type" value="Genomic_DNA"/>
</dbReference>